<dbReference type="Pfam" id="PF06014">
    <property type="entry name" value="YqgQ-like"/>
    <property type="match status" value="1"/>
</dbReference>
<dbReference type="EMBL" id="FNJU01000006">
    <property type="protein sequence ID" value="SDP76027.1"/>
    <property type="molecule type" value="Genomic_DNA"/>
</dbReference>
<proteinExistence type="predicted"/>
<accession>A0A1H0VC32</accession>
<gene>
    <name evidence="1" type="ORF">SAMN05216565_106179</name>
</gene>
<dbReference type="Gene3D" id="1.10.287.760">
    <property type="entry name" value="YqgQ-like"/>
    <property type="match status" value="1"/>
</dbReference>
<name>A0A1H0VC32_9BACI</name>
<dbReference type="STRING" id="930152.SAMN05216565_106179"/>
<dbReference type="SUPFAM" id="SSF158379">
    <property type="entry name" value="YqgQ-like"/>
    <property type="match status" value="1"/>
</dbReference>
<dbReference type="OrthoDB" id="2361671at2"/>
<organism evidence="1 2">
    <name type="scientific">Litchfieldia salsa</name>
    <dbReference type="NCBI Taxonomy" id="930152"/>
    <lineage>
        <taxon>Bacteria</taxon>
        <taxon>Bacillati</taxon>
        <taxon>Bacillota</taxon>
        <taxon>Bacilli</taxon>
        <taxon>Bacillales</taxon>
        <taxon>Bacillaceae</taxon>
        <taxon>Litchfieldia</taxon>
    </lineage>
</organism>
<dbReference type="RefSeq" id="WP_090855221.1">
    <property type="nucleotide sequence ID" value="NZ_FNJU01000006.1"/>
</dbReference>
<dbReference type="Proteomes" id="UP000199159">
    <property type="component" value="Unassembled WGS sequence"/>
</dbReference>
<dbReference type="InterPro" id="IPR009256">
    <property type="entry name" value="YqgQ-like"/>
</dbReference>
<keyword evidence="2" id="KW-1185">Reference proteome</keyword>
<dbReference type="InterPro" id="IPR023164">
    <property type="entry name" value="YqgQ-like_sf"/>
</dbReference>
<evidence type="ECO:0000313" key="1">
    <source>
        <dbReference type="EMBL" id="SDP76027.1"/>
    </source>
</evidence>
<dbReference type="AlphaFoldDB" id="A0A1H0VC32"/>
<evidence type="ECO:0000313" key="2">
    <source>
        <dbReference type="Proteomes" id="UP000199159"/>
    </source>
</evidence>
<sequence>MKSMLDIRALLKKYGLFIYTGDKKADLEMMESEIRELYEAKLLEVKDYQMAMLLLKQEARKLM</sequence>
<reference evidence="2" key="1">
    <citation type="submission" date="2016-10" db="EMBL/GenBank/DDBJ databases">
        <authorList>
            <person name="Varghese N."/>
            <person name="Submissions S."/>
        </authorList>
    </citation>
    <scope>NUCLEOTIDE SEQUENCE [LARGE SCALE GENOMIC DNA]</scope>
    <source>
        <strain evidence="2">IBRC-M10078</strain>
    </source>
</reference>
<protein>
    <submittedName>
        <fullName evidence="1">Uncharacterized protein YqgQ</fullName>
    </submittedName>
</protein>